<accession>A0A0G4FHD8</accession>
<dbReference type="OMA" id="STEMAGH"/>
<evidence type="ECO:0000313" key="2">
    <source>
        <dbReference type="EMBL" id="CEM12924.1"/>
    </source>
</evidence>
<feature type="region of interest" description="Disordered" evidence="1">
    <location>
        <begin position="430"/>
        <end position="454"/>
    </location>
</feature>
<dbReference type="GO" id="GO:1904158">
    <property type="term" value="P:axonemal central apparatus assembly"/>
    <property type="evidence" value="ECO:0007669"/>
    <property type="project" value="TreeGrafter"/>
</dbReference>
<feature type="region of interest" description="Disordered" evidence="1">
    <location>
        <begin position="1021"/>
        <end position="1040"/>
    </location>
</feature>
<feature type="compositionally biased region" description="Pro residues" evidence="1">
    <location>
        <begin position="435"/>
        <end position="449"/>
    </location>
</feature>
<feature type="region of interest" description="Disordered" evidence="1">
    <location>
        <begin position="782"/>
        <end position="825"/>
    </location>
</feature>
<dbReference type="PANTHER" id="PTHR21963:SF1">
    <property type="entry name" value="SPERM-ASSOCIATED ANTIGEN 17"/>
    <property type="match status" value="1"/>
</dbReference>
<dbReference type="Pfam" id="PF14874">
    <property type="entry name" value="PapD-like"/>
    <property type="match status" value="1"/>
</dbReference>
<feature type="compositionally biased region" description="Low complexity" evidence="1">
    <location>
        <begin position="1134"/>
        <end position="1144"/>
    </location>
</feature>
<dbReference type="InParanoid" id="A0A0G4FHD8"/>
<feature type="region of interest" description="Disordered" evidence="1">
    <location>
        <begin position="1764"/>
        <end position="1846"/>
    </location>
</feature>
<dbReference type="STRING" id="1169540.A0A0G4FHD8"/>
<feature type="compositionally biased region" description="Acidic residues" evidence="1">
    <location>
        <begin position="788"/>
        <end position="801"/>
    </location>
</feature>
<feature type="region of interest" description="Disordered" evidence="1">
    <location>
        <begin position="142"/>
        <end position="181"/>
    </location>
</feature>
<feature type="region of interest" description="Disordered" evidence="1">
    <location>
        <begin position="676"/>
        <end position="732"/>
    </location>
</feature>
<dbReference type="VEuPathDB" id="CryptoDB:Vbra_5838"/>
<feature type="compositionally biased region" description="Basic and acidic residues" evidence="1">
    <location>
        <begin position="150"/>
        <end position="162"/>
    </location>
</feature>
<gene>
    <name evidence="2" type="ORF">Vbra_5838</name>
</gene>
<reference evidence="2 3" key="1">
    <citation type="submission" date="2014-11" db="EMBL/GenBank/DDBJ databases">
        <authorList>
            <person name="Zhu J."/>
            <person name="Qi W."/>
            <person name="Song R."/>
        </authorList>
    </citation>
    <scope>NUCLEOTIDE SEQUENCE [LARGE SCALE GENOMIC DNA]</scope>
</reference>
<evidence type="ECO:0000313" key="3">
    <source>
        <dbReference type="Proteomes" id="UP000041254"/>
    </source>
</evidence>
<feature type="region of interest" description="Disordered" evidence="1">
    <location>
        <begin position="2171"/>
        <end position="2212"/>
    </location>
</feature>
<feature type="compositionally biased region" description="Basic and acidic residues" evidence="1">
    <location>
        <begin position="813"/>
        <end position="825"/>
    </location>
</feature>
<evidence type="ECO:0000256" key="1">
    <source>
        <dbReference type="SAM" id="MobiDB-lite"/>
    </source>
</evidence>
<feature type="region of interest" description="Disordered" evidence="1">
    <location>
        <begin position="1558"/>
        <end position="1588"/>
    </location>
</feature>
<feature type="region of interest" description="Disordered" evidence="1">
    <location>
        <begin position="1112"/>
        <end position="1144"/>
    </location>
</feature>
<feature type="compositionally biased region" description="Acidic residues" evidence="1">
    <location>
        <begin position="342"/>
        <end position="351"/>
    </location>
</feature>
<sequence length="2212" mass="241050">MAPKAAPKGGAAKLVPDVEEELTVDFPLEEPPFLSSCIRLFSRSYDPTDIKEATLSGEEGEDAQAAGEATDVLAAVMGYVRENLADKPAAEVPMKTLVVTKDMLVQYAVETGMRDAKDSTEMAGHTMGEVLTRLTQDHVAAGRRSKFNKAKKDAMDRQQQEKEAEDADESKEVAEEPAADASKPSLDLLIIAQDLPATEEQLESLIGTESLPFSGIVHLEPLGLSDVKYASLHENEDNLPEEERLDSLFLTLDELITKGAKAADTTLSVIPNCARVLAAAEEAVESDEPVGGPKALVDMLCDELAAIEDDRREYEAFMASVAIQSLEKGAGAVDDRAHEGADESGEGDEGEGEKAEEAEKDETAKVESDQRVYERLVSSIDPFQHDVPVLLHCLVEQVAVNQEGSAALEAADAENQIDTLRSYLDVAQNRLSAPSLPPPPPPCPPPPPTTGGSVGAIARCPVIAHRDQGSCRHVGQTFSGGPHLVDVCHRMTDNVLVPGPDRRRFPEWATLLPERRSALRSRLMPFLGFLPACLADHALLLHELTTLLNQVQPERCWGLQSWRFRERVSASIVAEAMGKCVVDRDSWLMATQYVPRMDALLVVFHQRALPGRCYWHCWNAPWLGRPSFIEWRNFIKGGPVPSMLYELPAQSYHHLRHTTKVITPADGSIMVVTTQQHGAQRTHEFLPTPIPPPPKEETDPKKKRKAKKSAKESEVPKDPLAPPPVPPGYDPPATHCVRWGRIYKEDLTMGIYSDETWAKRKEQLLQAVEAYDAAVEELMPPPAGEQAAEGEEENEGEEAAEETPPAEQPAAKDSNEEPPRPKERDQLSALSYGVFWLTFDNHSRLTVQMHHSQHYAVTRTPDDLPAPSESNEEQQQATGDDENAPPAPQLDLDQLKQPCLSWPQQTSPLGVLLTYASFTGLTIQCMPDGSVAMTPPTALPFLFPSPHDVLTRVALIEARLQMSEGEVPGTDEGQQPRSRLTSARYYFGCVEDEEVGRRVLGSGVVVRELMSGRLETLCPDGTLASRNPTRAELTSRRSAAPPSTLPLFDALISLLDTRACDTLEGMGEVDTEKNIWRAHEDMREDPWGLGRVEQGVPGHWLVCRPDARRFGRFHPDQTSLQGPAAESEGEEAAEGQAAETQGEAEQPVYHPQVFFGAVLVEGGWLEYPLGELSIAIQRDPHTHDKVVLAETEVAIVQSPPTDGKDERVALFGDGTRIVTSSPIPQHPPTSAAAWRLPDNTTITVEKEGYAKTVLKRTYPSGAAGDAGALTTEARVICPDKTQLQVVREIIAERVENFDPNNALLSSARPTLRLVPKSARACLRRPDGTLVRSNGCGNVRVAWQGEGTTEGESDPIGLYVAHCDENLVRIEDAERNKFTLIGDGSSNVELAVAISGEPSSPRCRVPNTPYCHPDRTFLPLPPEAPRPRLFVVYGQTGEADELLHEKEAGNVLQKAADNPEMIVPPARDLDAPFEGCRLHTIYHYACAKGPRQPMQPLKLPPVVAGVDEQTDDHNNANGKDALVMRHLLEYQELSEDQWAAFTKALQTYAAWEQHYGNAPHHFDSASPDNKGDKNGGSAKGKKGGKKAKGESEAAMALLADAEVPMPLGLELESLTVRSGASLDRRASDWNDEAIACLRSLLSPHEPQDAAQTITAHAAPLAETFREVGDGDANLDGYLMPSSQQLGLPREPSIALSQLSSPAPGQVPPQWDLGVDETAAALPRRVPVLKAGRSLKYFETEEGIKWLMTSGMPMVTPAAEIARVREDREMKRSMGKEAERWTGHGGDDDIWAPLPPSRSTVQQPPSQPFTAEGTRPVTKSSPPPPTSYFDTPPPSQPRAPPPLQVSRGFVLPPQAPVSPFRTGTLPIPGVAAPKKNPFPPHPNKKSASFDVYGRPREVGRPRERPFMTLNPAMYVEGPVDRRVRVAAVASRKNAAQAPSVSTLRMTGAGLCAAMQRGSVPKDTPHLSMVAYNALKGHVDSNMDLMRTASMQGLGDPNTLVQVEPPSLRFGPLRQGHIYRLHFKLRNFDVDVCRFNVKGPQSNLINIHYTPQAVPPGLALPVTVELCATVAARVEQIVSVRHKAHILQLPVIAEVLEPEQFDRLHEQMIDAQGRPLLKKTIEVVSDPKAIAKKLGPNAPLPPDTLTKRTTAHAQKTAITPAAPEISQEVTQQSMLSGGETSVFSEGAPVPPDVATGMGKFSFRGNGEGEAVQVRG</sequence>
<name>A0A0G4FHD8_VITBC</name>
<feature type="compositionally biased region" description="Polar residues" evidence="1">
    <location>
        <begin position="2171"/>
        <end position="2180"/>
    </location>
</feature>
<feature type="region of interest" description="Disordered" evidence="1">
    <location>
        <begin position="330"/>
        <end position="370"/>
    </location>
</feature>
<keyword evidence="3" id="KW-1185">Reference proteome</keyword>
<protein>
    <submittedName>
        <fullName evidence="2">Uncharacterized protein</fullName>
    </submittedName>
</protein>
<feature type="compositionally biased region" description="Basic and acidic residues" evidence="1">
    <location>
        <begin position="1764"/>
        <end position="1785"/>
    </location>
</feature>
<feature type="compositionally biased region" description="Pro residues" evidence="1">
    <location>
        <begin position="719"/>
        <end position="730"/>
    </location>
</feature>
<feature type="compositionally biased region" description="Low complexity" evidence="1">
    <location>
        <begin position="802"/>
        <end position="811"/>
    </location>
</feature>
<proteinExistence type="predicted"/>
<dbReference type="GO" id="GO:1990716">
    <property type="term" value="C:axonemal central apparatus"/>
    <property type="evidence" value="ECO:0007669"/>
    <property type="project" value="TreeGrafter"/>
</dbReference>
<dbReference type="OrthoDB" id="439814at2759"/>
<organism evidence="2 3">
    <name type="scientific">Vitrella brassicaformis (strain CCMP3155)</name>
    <dbReference type="NCBI Taxonomy" id="1169540"/>
    <lineage>
        <taxon>Eukaryota</taxon>
        <taxon>Sar</taxon>
        <taxon>Alveolata</taxon>
        <taxon>Colpodellida</taxon>
        <taxon>Vitrellaceae</taxon>
        <taxon>Vitrella</taxon>
    </lineage>
</organism>
<feature type="compositionally biased region" description="Pro residues" evidence="1">
    <location>
        <begin position="1819"/>
        <end position="1841"/>
    </location>
</feature>
<dbReference type="EMBL" id="CDMY01000439">
    <property type="protein sequence ID" value="CEM12924.1"/>
    <property type="molecule type" value="Genomic_DNA"/>
</dbReference>
<dbReference type="PANTHER" id="PTHR21963">
    <property type="entry name" value="PF6"/>
    <property type="match status" value="1"/>
</dbReference>
<feature type="region of interest" description="Disordered" evidence="1">
    <location>
        <begin position="858"/>
        <end position="891"/>
    </location>
</feature>
<dbReference type="Proteomes" id="UP000041254">
    <property type="component" value="Unassembled WGS sequence"/>
</dbReference>
<dbReference type="InterPro" id="IPR026173">
    <property type="entry name" value="SPAG17"/>
</dbReference>
<feature type="compositionally biased region" description="Basic and acidic residues" evidence="1">
    <location>
        <begin position="352"/>
        <end position="370"/>
    </location>
</feature>